<reference evidence="2 3" key="1">
    <citation type="journal article" date="2009" name="BMC Evol. Biol.">
        <title>Genomic taxonomy of Vibrios.</title>
        <authorList>
            <person name="Thompson C.C."/>
            <person name="Vicente A.C."/>
            <person name="Souza R.C."/>
            <person name="Vasconcelos A.T."/>
            <person name="Vesth T."/>
            <person name="Alves N.Jr."/>
            <person name="Ussery D.W."/>
            <person name="Iida T."/>
            <person name="Thompson F.L."/>
        </authorList>
    </citation>
    <scope>NUCLEOTIDE SEQUENCE [LARGE SCALE GENOMIC DNA]</scope>
    <source>
        <strain evidence="2 3">VM603</strain>
    </source>
</reference>
<keyword evidence="1" id="KW-0812">Transmembrane</keyword>
<proteinExistence type="predicted"/>
<gene>
    <name evidence="2" type="ORF">VMB_27690</name>
</gene>
<dbReference type="Pfam" id="PF04875">
    <property type="entry name" value="DUF645"/>
    <property type="match status" value="1"/>
</dbReference>
<evidence type="ECO:0000313" key="3">
    <source>
        <dbReference type="Proteomes" id="UP000004827"/>
    </source>
</evidence>
<keyword evidence="1" id="KW-0472">Membrane</keyword>
<sequence length="86" mass="9870">MKVQQFQSCFKPTSLDASRLLDVQHSKFGFSKSGIIAVTAFSFSWIPIVTNLTLIVLSFDSPLHSFWRWTCGCVMLLRKMTFKQMC</sequence>
<protein>
    <submittedName>
        <fullName evidence="2">Uncharacterized protein</fullName>
    </submittedName>
</protein>
<comment type="caution">
    <text evidence="2">The sequence shown here is derived from an EMBL/GenBank/DDBJ whole genome shotgun (WGS) entry which is preliminary data.</text>
</comment>
<dbReference type="AlphaFoldDB" id="D2YGX2"/>
<feature type="transmembrane region" description="Helical" evidence="1">
    <location>
        <begin position="35"/>
        <end position="59"/>
    </location>
</feature>
<keyword evidence="1" id="KW-1133">Transmembrane helix</keyword>
<dbReference type="InterPro" id="IPR006959">
    <property type="entry name" value="DUF645"/>
</dbReference>
<organism evidence="2 3">
    <name type="scientific">Vibrio mimicus VM603</name>
    <dbReference type="NCBI Taxonomy" id="671074"/>
    <lineage>
        <taxon>Bacteria</taxon>
        <taxon>Pseudomonadati</taxon>
        <taxon>Pseudomonadota</taxon>
        <taxon>Gammaproteobacteria</taxon>
        <taxon>Vibrionales</taxon>
        <taxon>Vibrionaceae</taxon>
        <taxon>Vibrio</taxon>
    </lineage>
</organism>
<dbReference type="EMBL" id="ACYU01000140">
    <property type="protein sequence ID" value="EEW06001.1"/>
    <property type="molecule type" value="Genomic_DNA"/>
</dbReference>
<evidence type="ECO:0000313" key="2">
    <source>
        <dbReference type="EMBL" id="EEW06001.1"/>
    </source>
</evidence>
<dbReference type="Proteomes" id="UP000004827">
    <property type="component" value="Unassembled WGS sequence"/>
</dbReference>
<evidence type="ECO:0000256" key="1">
    <source>
        <dbReference type="SAM" id="Phobius"/>
    </source>
</evidence>
<accession>D2YGX2</accession>
<name>D2YGX2_VIBMI</name>